<keyword evidence="3 5" id="KW-0663">Pyridoxal phosphate</keyword>
<dbReference type="SUPFAM" id="SSF53383">
    <property type="entry name" value="PLP-dependent transferases"/>
    <property type="match status" value="1"/>
</dbReference>
<dbReference type="InterPro" id="IPR015424">
    <property type="entry name" value="PyrdxlP-dep_Trfase"/>
</dbReference>
<organism evidence="6 7">
    <name type="scientific">Dendrobium chrysotoxum</name>
    <name type="common">Orchid</name>
    <dbReference type="NCBI Taxonomy" id="161865"/>
    <lineage>
        <taxon>Eukaryota</taxon>
        <taxon>Viridiplantae</taxon>
        <taxon>Streptophyta</taxon>
        <taxon>Embryophyta</taxon>
        <taxon>Tracheophyta</taxon>
        <taxon>Spermatophyta</taxon>
        <taxon>Magnoliopsida</taxon>
        <taxon>Liliopsida</taxon>
        <taxon>Asparagales</taxon>
        <taxon>Orchidaceae</taxon>
        <taxon>Epidendroideae</taxon>
        <taxon>Malaxideae</taxon>
        <taxon>Dendrobiinae</taxon>
        <taxon>Dendrobium</taxon>
    </lineage>
</organism>
<sequence>MSDCRNLFRNFRLLKAKQSSIGTTSFVVVDPLSTLSKIAKASDSWFHVDAACTCSACICPEFRQNIDGMNTHKWLLTNFDCSLLWVKDRSALIQSLSTIPEFLENKASKANAVVDFKDW</sequence>
<keyword evidence="2" id="KW-0210">Decarboxylase</keyword>
<evidence type="ECO:0000256" key="3">
    <source>
        <dbReference type="ARBA" id="ARBA00022898"/>
    </source>
</evidence>
<comment type="cofactor">
    <cofactor evidence="1 5">
        <name>pyridoxal 5'-phosphate</name>
        <dbReference type="ChEBI" id="CHEBI:597326"/>
    </cofactor>
</comment>
<dbReference type="PANTHER" id="PTHR11999:SF70">
    <property type="entry name" value="MIP05841P"/>
    <property type="match status" value="1"/>
</dbReference>
<proteinExistence type="inferred from homology"/>
<gene>
    <name evidence="6" type="ORF">IEQ34_005569</name>
</gene>
<dbReference type="GO" id="GO:0005737">
    <property type="term" value="C:cytoplasm"/>
    <property type="evidence" value="ECO:0007669"/>
    <property type="project" value="TreeGrafter"/>
</dbReference>
<dbReference type="GO" id="GO:0016831">
    <property type="term" value="F:carboxy-lyase activity"/>
    <property type="evidence" value="ECO:0007669"/>
    <property type="project" value="UniProtKB-KW"/>
</dbReference>
<dbReference type="PANTHER" id="PTHR11999">
    <property type="entry name" value="GROUP II PYRIDOXAL-5-PHOSPHATE DECARBOXYLASE"/>
    <property type="match status" value="1"/>
</dbReference>
<evidence type="ECO:0000256" key="4">
    <source>
        <dbReference type="ARBA" id="ARBA00023239"/>
    </source>
</evidence>
<dbReference type="InterPro" id="IPR015421">
    <property type="entry name" value="PyrdxlP-dep_Trfase_major"/>
</dbReference>
<reference evidence="6 7" key="1">
    <citation type="journal article" date="2021" name="Hortic Res">
        <title>Chromosome-scale assembly of the Dendrobium chrysotoxum genome enhances the understanding of orchid evolution.</title>
        <authorList>
            <person name="Zhang Y."/>
            <person name="Zhang G.Q."/>
            <person name="Zhang D."/>
            <person name="Liu X.D."/>
            <person name="Xu X.Y."/>
            <person name="Sun W.H."/>
            <person name="Yu X."/>
            <person name="Zhu X."/>
            <person name="Wang Z.W."/>
            <person name="Zhao X."/>
            <person name="Zhong W.Y."/>
            <person name="Chen H."/>
            <person name="Yin W.L."/>
            <person name="Huang T."/>
            <person name="Niu S.C."/>
            <person name="Liu Z.J."/>
        </authorList>
    </citation>
    <scope>NUCLEOTIDE SEQUENCE [LARGE SCALE GENOMIC DNA]</scope>
    <source>
        <strain evidence="6">Lindl</strain>
    </source>
</reference>
<comment type="caution">
    <text evidence="6">The sequence shown here is derived from an EMBL/GenBank/DDBJ whole genome shotgun (WGS) entry which is preliminary data.</text>
</comment>
<dbReference type="InterPro" id="IPR010977">
    <property type="entry name" value="Aromatic_deC"/>
</dbReference>
<keyword evidence="4 5" id="KW-0456">Lyase</keyword>
<evidence type="ECO:0000256" key="5">
    <source>
        <dbReference type="RuleBase" id="RU000382"/>
    </source>
</evidence>
<dbReference type="GO" id="GO:0030170">
    <property type="term" value="F:pyridoxal phosphate binding"/>
    <property type="evidence" value="ECO:0007669"/>
    <property type="project" value="InterPro"/>
</dbReference>
<dbReference type="Pfam" id="PF00282">
    <property type="entry name" value="Pyridoxal_deC"/>
    <property type="match status" value="1"/>
</dbReference>
<evidence type="ECO:0000256" key="2">
    <source>
        <dbReference type="ARBA" id="ARBA00022793"/>
    </source>
</evidence>
<dbReference type="AlphaFoldDB" id="A0AAV7H8J0"/>
<protein>
    <submittedName>
        <fullName evidence="6">Uncharacterized protein</fullName>
    </submittedName>
</protein>
<name>A0AAV7H8J0_DENCH</name>
<evidence type="ECO:0000256" key="1">
    <source>
        <dbReference type="ARBA" id="ARBA00001933"/>
    </source>
</evidence>
<comment type="similarity">
    <text evidence="5">Belongs to the group II decarboxylase family.</text>
</comment>
<evidence type="ECO:0000313" key="7">
    <source>
        <dbReference type="Proteomes" id="UP000775213"/>
    </source>
</evidence>
<evidence type="ECO:0000313" key="6">
    <source>
        <dbReference type="EMBL" id="KAH0465466.1"/>
    </source>
</evidence>
<dbReference type="Gene3D" id="3.40.640.10">
    <property type="entry name" value="Type I PLP-dependent aspartate aminotransferase-like (Major domain)"/>
    <property type="match status" value="1"/>
</dbReference>
<accession>A0AAV7H8J0</accession>
<dbReference type="EMBL" id="JAGFBR010000006">
    <property type="protein sequence ID" value="KAH0465466.1"/>
    <property type="molecule type" value="Genomic_DNA"/>
</dbReference>
<dbReference type="Proteomes" id="UP000775213">
    <property type="component" value="Unassembled WGS sequence"/>
</dbReference>
<dbReference type="GO" id="GO:0019752">
    <property type="term" value="P:carboxylic acid metabolic process"/>
    <property type="evidence" value="ECO:0007669"/>
    <property type="project" value="InterPro"/>
</dbReference>
<dbReference type="InterPro" id="IPR002129">
    <property type="entry name" value="PyrdxlP-dep_de-COase"/>
</dbReference>
<keyword evidence="7" id="KW-1185">Reference proteome</keyword>